<accession>A0A6L2MMG1</accession>
<feature type="compositionally biased region" description="Basic residues" evidence="1">
    <location>
        <begin position="74"/>
        <end position="89"/>
    </location>
</feature>
<protein>
    <submittedName>
        <fullName evidence="2">Reverse transcriptase domain-containing protein</fullName>
    </submittedName>
</protein>
<comment type="caution">
    <text evidence="2">The sequence shown here is derived from an EMBL/GenBank/DDBJ whole genome shotgun (WGS) entry which is preliminary data.</text>
</comment>
<feature type="compositionally biased region" description="Basic and acidic residues" evidence="1">
    <location>
        <begin position="95"/>
        <end position="104"/>
    </location>
</feature>
<name>A0A6L2MMG1_TANCI</name>
<sequence>MRNTLGKKQVSQDLGKPASDAALRKYCDRNYHQLLPIIAEKVHQEKVQQEKLKVVKAHINFEEASQYSESGMPSRRRSLKERLGSRHVRSMSESPEPRLGDKGKVTSAYSNDSKCWSHHSSRGDTESCYQSSRSRETEFASEKCHNKRASSRRMEPLLGSEDSAGGYWKSKPKRQKSRIKDDLSQPNNASKIRSNPQHQAERGESTKEFVRRYKLECRDVKGALECMKISGIMRGITNPELTKRLHDKIPRSVDEMMRVTTSFLIGEVAASTREQKKSFMSWKQQEAGQKQNFKNGGFRNQQREVGHTTDEYMHLKRQIEEILKARKLSHLIKELKQSNRKNQVKAAKKGETSGNKKPLAILMVQPWQRVAKQRITQTFSPESLISFPPLGEKDGTEDPMIIKAEIGGHFVYRMYVDMGSSSEILYEHCFNRFRLEVKSQIVPTTTSLVGFSREIIWPLGQISQLVKIGDEEHSTSTWMKFMLVRSPSPYNGIIGRPLRSSRIIPLECTMVSGPGVP</sequence>
<dbReference type="PANTHER" id="PTHR33240:SF15">
    <property type="entry name" value="GAG-PRO-LIKE PROTEIN"/>
    <property type="match status" value="1"/>
</dbReference>
<dbReference type="PANTHER" id="PTHR33240">
    <property type="entry name" value="OS08G0508500 PROTEIN"/>
    <property type="match status" value="1"/>
</dbReference>
<reference evidence="2" key="1">
    <citation type="journal article" date="2019" name="Sci. Rep.">
        <title>Draft genome of Tanacetum cinerariifolium, the natural source of mosquito coil.</title>
        <authorList>
            <person name="Yamashiro T."/>
            <person name="Shiraishi A."/>
            <person name="Satake H."/>
            <person name="Nakayama K."/>
        </authorList>
    </citation>
    <scope>NUCLEOTIDE SEQUENCE</scope>
</reference>
<proteinExistence type="predicted"/>
<keyword evidence="2" id="KW-0548">Nucleotidyltransferase</keyword>
<dbReference type="GO" id="GO:0003964">
    <property type="term" value="F:RNA-directed DNA polymerase activity"/>
    <property type="evidence" value="ECO:0007669"/>
    <property type="project" value="UniProtKB-KW"/>
</dbReference>
<keyword evidence="2" id="KW-0808">Transferase</keyword>
<dbReference type="EMBL" id="BKCJ010006703">
    <property type="protein sequence ID" value="GEU73514.1"/>
    <property type="molecule type" value="Genomic_DNA"/>
</dbReference>
<feature type="compositionally biased region" description="Polar residues" evidence="1">
    <location>
        <begin position="184"/>
        <end position="198"/>
    </location>
</feature>
<dbReference type="AlphaFoldDB" id="A0A6L2MMG1"/>
<feature type="compositionally biased region" description="Basic and acidic residues" evidence="1">
    <location>
        <begin position="133"/>
        <end position="144"/>
    </location>
</feature>
<evidence type="ECO:0000313" key="2">
    <source>
        <dbReference type="EMBL" id="GEU73514.1"/>
    </source>
</evidence>
<dbReference type="Gene3D" id="2.40.70.10">
    <property type="entry name" value="Acid Proteases"/>
    <property type="match status" value="1"/>
</dbReference>
<keyword evidence="2" id="KW-0695">RNA-directed DNA polymerase</keyword>
<dbReference type="InterPro" id="IPR021109">
    <property type="entry name" value="Peptidase_aspartic_dom_sf"/>
</dbReference>
<organism evidence="2">
    <name type="scientific">Tanacetum cinerariifolium</name>
    <name type="common">Dalmatian daisy</name>
    <name type="synonym">Chrysanthemum cinerariifolium</name>
    <dbReference type="NCBI Taxonomy" id="118510"/>
    <lineage>
        <taxon>Eukaryota</taxon>
        <taxon>Viridiplantae</taxon>
        <taxon>Streptophyta</taxon>
        <taxon>Embryophyta</taxon>
        <taxon>Tracheophyta</taxon>
        <taxon>Spermatophyta</taxon>
        <taxon>Magnoliopsida</taxon>
        <taxon>eudicotyledons</taxon>
        <taxon>Gunneridae</taxon>
        <taxon>Pentapetalae</taxon>
        <taxon>asterids</taxon>
        <taxon>campanulids</taxon>
        <taxon>Asterales</taxon>
        <taxon>Asteraceae</taxon>
        <taxon>Asteroideae</taxon>
        <taxon>Anthemideae</taxon>
        <taxon>Anthemidinae</taxon>
        <taxon>Tanacetum</taxon>
    </lineage>
</organism>
<gene>
    <name evidence="2" type="ORF">Tci_045492</name>
</gene>
<evidence type="ECO:0000256" key="1">
    <source>
        <dbReference type="SAM" id="MobiDB-lite"/>
    </source>
</evidence>
<feature type="region of interest" description="Disordered" evidence="1">
    <location>
        <begin position="65"/>
        <end position="206"/>
    </location>
</feature>